<protein>
    <submittedName>
        <fullName evidence="7">Citrate lyase subunit beta / citryl-CoA lyase</fullName>
    </submittedName>
</protein>
<dbReference type="InterPro" id="IPR011206">
    <property type="entry name" value="Citrate_lyase_beta/mcl1/mcl2"/>
</dbReference>
<dbReference type="EMBL" id="FOHX01000013">
    <property type="protein sequence ID" value="SEU35929.1"/>
    <property type="molecule type" value="Genomic_DNA"/>
</dbReference>
<dbReference type="GO" id="GO:0006107">
    <property type="term" value="P:oxaloacetate metabolic process"/>
    <property type="evidence" value="ECO:0007669"/>
    <property type="project" value="TreeGrafter"/>
</dbReference>
<dbReference type="SUPFAM" id="SSF51621">
    <property type="entry name" value="Phosphoenolpyruvate/pyruvate domain"/>
    <property type="match status" value="1"/>
</dbReference>
<dbReference type="STRING" id="568860.SAMN05421811_11389"/>
<sequence length="283" mass="30011">MIDAVPPRSCLSVPGTDDRKIRKAWDSAADEVVLDLEDAVQVARKDEARGMLAALPRRAAGQVAVRVNAPRTAWCHLDVIASAGLDGLPASIVLPKVESAGDLEFLDRLLDGVETAAGRDRPIGVQALIETAKGLANLREIVTASPRLRTLVLGYADLGASLGRTADSWSYAQDAVLIAARSAGLAAIDGPWLGVADDEAFRRAVLRARELGFDGKWVIHPRQLGTVNGVFTPSTDEVAEARAVLDALRGSEAGAVEREGKMIDEAVAVAARRVLARAEGMQR</sequence>
<dbReference type="Gene3D" id="3.20.20.60">
    <property type="entry name" value="Phosphoenolpyruvate-binding domains"/>
    <property type="match status" value="1"/>
</dbReference>
<dbReference type="GO" id="GO:0000287">
    <property type="term" value="F:magnesium ion binding"/>
    <property type="evidence" value="ECO:0007669"/>
    <property type="project" value="TreeGrafter"/>
</dbReference>
<dbReference type="GO" id="GO:0016829">
    <property type="term" value="F:lyase activity"/>
    <property type="evidence" value="ECO:0007669"/>
    <property type="project" value="UniProtKB-KW"/>
</dbReference>
<proteinExistence type="predicted"/>
<organism evidence="7 8">
    <name type="scientific">Nonomuraea wenchangensis</name>
    <dbReference type="NCBI Taxonomy" id="568860"/>
    <lineage>
        <taxon>Bacteria</taxon>
        <taxon>Bacillati</taxon>
        <taxon>Actinomycetota</taxon>
        <taxon>Actinomycetes</taxon>
        <taxon>Streptosporangiales</taxon>
        <taxon>Streptosporangiaceae</taxon>
        <taxon>Nonomuraea</taxon>
    </lineage>
</organism>
<dbReference type="InterPro" id="IPR015813">
    <property type="entry name" value="Pyrv/PenolPyrv_kinase-like_dom"/>
</dbReference>
<name>A0A1I0L7I8_9ACTN</name>
<evidence type="ECO:0000313" key="8">
    <source>
        <dbReference type="Proteomes" id="UP000199361"/>
    </source>
</evidence>
<reference evidence="7 8" key="1">
    <citation type="submission" date="2016-10" db="EMBL/GenBank/DDBJ databases">
        <authorList>
            <person name="de Groot N.N."/>
        </authorList>
    </citation>
    <scope>NUCLEOTIDE SEQUENCE [LARGE SCALE GENOMIC DNA]</scope>
    <source>
        <strain evidence="7 8">CGMCC 4.5598</strain>
    </source>
</reference>
<feature type="binding site" evidence="5">
    <location>
        <position position="157"/>
    </location>
    <ligand>
        <name>Mg(2+)</name>
        <dbReference type="ChEBI" id="CHEBI:18420"/>
    </ligand>
</feature>
<feature type="binding site" evidence="4">
    <location>
        <position position="130"/>
    </location>
    <ligand>
        <name>substrate</name>
    </ligand>
</feature>
<comment type="cofactor">
    <cofactor evidence="1">
        <name>Mg(2+)</name>
        <dbReference type="ChEBI" id="CHEBI:18420"/>
    </cofactor>
</comment>
<dbReference type="Proteomes" id="UP000199361">
    <property type="component" value="Unassembled WGS sequence"/>
</dbReference>
<accession>A0A1I0L7I8</accession>
<evidence type="ECO:0000256" key="5">
    <source>
        <dbReference type="PIRSR" id="PIRSR015582-2"/>
    </source>
</evidence>
<keyword evidence="2 5" id="KW-0479">Metal-binding</keyword>
<evidence type="ECO:0000259" key="6">
    <source>
        <dbReference type="Pfam" id="PF03328"/>
    </source>
</evidence>
<feature type="binding site" evidence="5">
    <location>
        <position position="130"/>
    </location>
    <ligand>
        <name>Mg(2+)</name>
        <dbReference type="ChEBI" id="CHEBI:18420"/>
    </ligand>
</feature>
<keyword evidence="8" id="KW-1185">Reference proteome</keyword>
<dbReference type="InterPro" id="IPR005000">
    <property type="entry name" value="Aldolase/citrate-lyase_domain"/>
</dbReference>
<dbReference type="PANTHER" id="PTHR32308">
    <property type="entry name" value="LYASE BETA SUBUNIT, PUTATIVE (AFU_ORTHOLOGUE AFUA_4G13030)-RELATED"/>
    <property type="match status" value="1"/>
</dbReference>
<gene>
    <name evidence="7" type="ORF">SAMN05421811_11389</name>
</gene>
<dbReference type="PIRSF" id="PIRSF015582">
    <property type="entry name" value="Cit_lyase_B"/>
    <property type="match status" value="1"/>
</dbReference>
<dbReference type="Pfam" id="PF03328">
    <property type="entry name" value="HpcH_HpaI"/>
    <property type="match status" value="1"/>
</dbReference>
<dbReference type="AlphaFoldDB" id="A0A1I0L7I8"/>
<feature type="domain" description="HpcH/HpaI aldolase/citrate lyase" evidence="6">
    <location>
        <begin position="8"/>
        <end position="221"/>
    </location>
</feature>
<dbReference type="PANTHER" id="PTHR32308:SF0">
    <property type="entry name" value="HPCH_HPAI ALDOLASE_CITRATE LYASE DOMAIN-CONTAINING PROTEIN"/>
    <property type="match status" value="1"/>
</dbReference>
<keyword evidence="3 5" id="KW-0460">Magnesium</keyword>
<dbReference type="RefSeq" id="WP_091089225.1">
    <property type="nucleotide sequence ID" value="NZ_FOHX01000013.1"/>
</dbReference>
<dbReference type="OrthoDB" id="9768429at2"/>
<evidence type="ECO:0000256" key="2">
    <source>
        <dbReference type="ARBA" id="ARBA00022723"/>
    </source>
</evidence>
<dbReference type="InterPro" id="IPR040442">
    <property type="entry name" value="Pyrv_kinase-like_dom_sf"/>
</dbReference>
<evidence type="ECO:0000256" key="4">
    <source>
        <dbReference type="PIRSR" id="PIRSR015582-1"/>
    </source>
</evidence>
<evidence type="ECO:0000256" key="3">
    <source>
        <dbReference type="ARBA" id="ARBA00022842"/>
    </source>
</evidence>
<feature type="binding site" evidence="4">
    <location>
        <position position="66"/>
    </location>
    <ligand>
        <name>substrate</name>
    </ligand>
</feature>
<evidence type="ECO:0000256" key="1">
    <source>
        <dbReference type="ARBA" id="ARBA00001946"/>
    </source>
</evidence>
<evidence type="ECO:0000313" key="7">
    <source>
        <dbReference type="EMBL" id="SEU35929.1"/>
    </source>
</evidence>
<keyword evidence="7" id="KW-0456">Lyase</keyword>